<comment type="caution">
    <text evidence="1">The sequence shown here is derived from an EMBL/GenBank/DDBJ whole genome shotgun (WGS) entry which is preliminary data.</text>
</comment>
<protein>
    <submittedName>
        <fullName evidence="1">Uncharacterized protein</fullName>
    </submittedName>
</protein>
<sequence>MFPEKSSKMWKKLSSETQASIMKHLGSEGYIQDTLGAFDG</sequence>
<dbReference type="AlphaFoldDB" id="A0A2S9XS68"/>
<dbReference type="Proteomes" id="UP000238823">
    <property type="component" value="Unassembled WGS sequence"/>
</dbReference>
<dbReference type="RefSeq" id="WP_280524062.1">
    <property type="nucleotide sequence ID" value="NZ_PVNL01000136.1"/>
</dbReference>
<proteinExistence type="predicted"/>
<dbReference type="EMBL" id="PVNL01000136">
    <property type="protein sequence ID" value="PRP95707.1"/>
    <property type="molecule type" value="Genomic_DNA"/>
</dbReference>
<evidence type="ECO:0000313" key="2">
    <source>
        <dbReference type="Proteomes" id="UP000238823"/>
    </source>
</evidence>
<reference evidence="1 2" key="1">
    <citation type="submission" date="2018-03" db="EMBL/GenBank/DDBJ databases">
        <title>Draft Genome Sequences of the Obligatory Marine Myxobacteria Enhygromyxa salina SWB007.</title>
        <authorList>
            <person name="Poehlein A."/>
            <person name="Moghaddam J.A."/>
            <person name="Harms H."/>
            <person name="Alanjari M."/>
            <person name="Koenig G.M."/>
            <person name="Daniel R."/>
            <person name="Schaeberle T.F."/>
        </authorList>
    </citation>
    <scope>NUCLEOTIDE SEQUENCE [LARGE SCALE GENOMIC DNA]</scope>
    <source>
        <strain evidence="1 2">SWB007</strain>
    </source>
</reference>
<name>A0A2S9XS68_9BACT</name>
<organism evidence="1 2">
    <name type="scientific">Enhygromyxa salina</name>
    <dbReference type="NCBI Taxonomy" id="215803"/>
    <lineage>
        <taxon>Bacteria</taxon>
        <taxon>Pseudomonadati</taxon>
        <taxon>Myxococcota</taxon>
        <taxon>Polyangia</taxon>
        <taxon>Nannocystales</taxon>
        <taxon>Nannocystaceae</taxon>
        <taxon>Enhygromyxa</taxon>
    </lineage>
</organism>
<evidence type="ECO:0000313" key="1">
    <source>
        <dbReference type="EMBL" id="PRP95707.1"/>
    </source>
</evidence>
<gene>
    <name evidence="1" type="ORF">ENSA7_73410</name>
</gene>
<accession>A0A2S9XS68</accession>